<organism evidence="9 10">
    <name type="scientific">Anaerosalibacter massiliensis</name>
    <dbReference type="NCBI Taxonomy" id="1347392"/>
    <lineage>
        <taxon>Bacteria</taxon>
        <taxon>Bacillati</taxon>
        <taxon>Bacillota</taxon>
        <taxon>Tissierellia</taxon>
        <taxon>Tissierellales</taxon>
        <taxon>Sporanaerobacteraceae</taxon>
        <taxon>Anaerosalibacter</taxon>
    </lineage>
</organism>
<dbReference type="Pfam" id="PF03610">
    <property type="entry name" value="EIIA-man"/>
    <property type="match status" value="1"/>
</dbReference>
<evidence type="ECO:0000256" key="3">
    <source>
        <dbReference type="ARBA" id="ARBA00022490"/>
    </source>
</evidence>
<keyword evidence="2" id="KW-0813">Transport</keyword>
<feature type="domain" description="PTS EIIA type-4" evidence="8">
    <location>
        <begin position="1"/>
        <end position="125"/>
    </location>
</feature>
<dbReference type="RefSeq" id="WP_257490685.1">
    <property type="nucleotide sequence ID" value="NZ_JANJZL010000016.1"/>
</dbReference>
<evidence type="ECO:0000256" key="7">
    <source>
        <dbReference type="ARBA" id="ARBA00022777"/>
    </source>
</evidence>
<keyword evidence="6" id="KW-0598">Phosphotransferase system</keyword>
<comment type="caution">
    <text evidence="9">The sequence shown here is derived from an EMBL/GenBank/DDBJ whole genome shotgun (WGS) entry which is preliminary data.</text>
</comment>
<evidence type="ECO:0000256" key="2">
    <source>
        <dbReference type="ARBA" id="ARBA00022448"/>
    </source>
</evidence>
<keyword evidence="3" id="KW-0963">Cytoplasm</keyword>
<accession>A0A9X2S813</accession>
<protein>
    <submittedName>
        <fullName evidence="9">PTS sugar transporter subunit IIA</fullName>
    </submittedName>
</protein>
<dbReference type="PANTHER" id="PTHR33799:SF1">
    <property type="entry name" value="PTS SYSTEM MANNOSE-SPECIFIC EIIAB COMPONENT-RELATED"/>
    <property type="match status" value="1"/>
</dbReference>
<sequence>MVGIVIISHGKLATNIMSTIKLFTKDVENVKTLDLTQDLGPEEFMQNLKTAVDEVNTGQGVLVMADLFGGTPANSAWKIISSSQDICCITGVNLGMVLEVLFQRKENKKLSKLLKLAKEAGTNSIKVLEPIESN</sequence>
<dbReference type="EMBL" id="JANJZL010000016">
    <property type="protein sequence ID" value="MCR2045347.1"/>
    <property type="molecule type" value="Genomic_DNA"/>
</dbReference>
<dbReference type="PROSITE" id="PS51096">
    <property type="entry name" value="PTS_EIIA_TYPE_4"/>
    <property type="match status" value="1"/>
</dbReference>
<evidence type="ECO:0000313" key="9">
    <source>
        <dbReference type="EMBL" id="MCR2045347.1"/>
    </source>
</evidence>
<dbReference type="CDD" id="cd00006">
    <property type="entry name" value="PTS_IIA_man"/>
    <property type="match status" value="1"/>
</dbReference>
<dbReference type="GO" id="GO:0005737">
    <property type="term" value="C:cytoplasm"/>
    <property type="evidence" value="ECO:0007669"/>
    <property type="project" value="UniProtKB-SubCell"/>
</dbReference>
<gene>
    <name evidence="9" type="ORF">NSA23_14685</name>
</gene>
<evidence type="ECO:0000259" key="8">
    <source>
        <dbReference type="PROSITE" id="PS51096"/>
    </source>
</evidence>
<dbReference type="PANTHER" id="PTHR33799">
    <property type="entry name" value="PTS PERMEASE-RELATED-RELATED"/>
    <property type="match status" value="1"/>
</dbReference>
<evidence type="ECO:0000313" key="10">
    <source>
        <dbReference type="Proteomes" id="UP001142078"/>
    </source>
</evidence>
<dbReference type="InterPro" id="IPR036662">
    <property type="entry name" value="PTS_EIIA_man-typ_sf"/>
</dbReference>
<evidence type="ECO:0000256" key="6">
    <source>
        <dbReference type="ARBA" id="ARBA00022683"/>
    </source>
</evidence>
<dbReference type="InterPro" id="IPR051471">
    <property type="entry name" value="Bacterial_PTS_sugar_comp"/>
</dbReference>
<dbReference type="Gene3D" id="3.40.50.510">
    <property type="entry name" value="Phosphotransferase system, mannose-type IIA component"/>
    <property type="match status" value="1"/>
</dbReference>
<dbReference type="GO" id="GO:0016020">
    <property type="term" value="C:membrane"/>
    <property type="evidence" value="ECO:0007669"/>
    <property type="project" value="InterPro"/>
</dbReference>
<dbReference type="SUPFAM" id="SSF53062">
    <property type="entry name" value="PTS system fructose IIA component-like"/>
    <property type="match status" value="1"/>
</dbReference>
<comment type="subcellular location">
    <subcellularLocation>
        <location evidence="1">Cytoplasm</location>
    </subcellularLocation>
</comment>
<dbReference type="GO" id="GO:0016301">
    <property type="term" value="F:kinase activity"/>
    <property type="evidence" value="ECO:0007669"/>
    <property type="project" value="UniProtKB-KW"/>
</dbReference>
<evidence type="ECO:0000256" key="4">
    <source>
        <dbReference type="ARBA" id="ARBA00022597"/>
    </source>
</evidence>
<dbReference type="InterPro" id="IPR004701">
    <property type="entry name" value="PTS_EIIA_man-typ"/>
</dbReference>
<dbReference type="GO" id="GO:0009401">
    <property type="term" value="P:phosphoenolpyruvate-dependent sugar phosphotransferase system"/>
    <property type="evidence" value="ECO:0007669"/>
    <property type="project" value="UniProtKB-KW"/>
</dbReference>
<evidence type="ECO:0000256" key="1">
    <source>
        <dbReference type="ARBA" id="ARBA00004496"/>
    </source>
</evidence>
<dbReference type="Proteomes" id="UP001142078">
    <property type="component" value="Unassembled WGS sequence"/>
</dbReference>
<keyword evidence="10" id="KW-1185">Reference proteome</keyword>
<name>A0A9X2S813_9FIRM</name>
<keyword evidence="7" id="KW-0418">Kinase</keyword>
<reference evidence="9" key="1">
    <citation type="submission" date="2022-07" db="EMBL/GenBank/DDBJ databases">
        <title>Enhanced cultured diversity of the mouse gut microbiota enables custom-made synthetic communities.</title>
        <authorList>
            <person name="Afrizal A."/>
        </authorList>
    </citation>
    <scope>NUCLEOTIDE SEQUENCE</scope>
    <source>
        <strain evidence="9">DSM 29482</strain>
    </source>
</reference>
<keyword evidence="4 9" id="KW-0762">Sugar transport</keyword>
<proteinExistence type="predicted"/>
<dbReference type="InterPro" id="IPR033887">
    <property type="entry name" value="PTS_IIA_man"/>
</dbReference>
<evidence type="ECO:0000256" key="5">
    <source>
        <dbReference type="ARBA" id="ARBA00022679"/>
    </source>
</evidence>
<keyword evidence="5" id="KW-0808">Transferase</keyword>
<dbReference type="AlphaFoldDB" id="A0A9X2S813"/>